<accession>A0A0C5VNA6</accession>
<dbReference type="KEGG" id="gsn:YC6258_02810"/>
<protein>
    <submittedName>
        <fullName evidence="1">Uncharacterized protein</fullName>
    </submittedName>
</protein>
<reference evidence="1 2" key="1">
    <citation type="submission" date="2014-01" db="EMBL/GenBank/DDBJ databases">
        <title>Full genme sequencing of cellulolytic bacterium Gynuella sunshinyii YC6258T gen. nov., sp. nov.</title>
        <authorList>
            <person name="Khan H."/>
            <person name="Chung E.J."/>
            <person name="Chung Y.R."/>
        </authorList>
    </citation>
    <scope>NUCLEOTIDE SEQUENCE [LARGE SCALE GENOMIC DNA]</scope>
    <source>
        <strain evidence="1 2">YC6258</strain>
    </source>
</reference>
<dbReference type="HOGENOM" id="CLU_3310523_0_0_6"/>
<organism evidence="1 2">
    <name type="scientific">Gynuella sunshinyii YC6258</name>
    <dbReference type="NCBI Taxonomy" id="1445510"/>
    <lineage>
        <taxon>Bacteria</taxon>
        <taxon>Pseudomonadati</taxon>
        <taxon>Pseudomonadota</taxon>
        <taxon>Gammaproteobacteria</taxon>
        <taxon>Oceanospirillales</taxon>
        <taxon>Saccharospirillaceae</taxon>
        <taxon>Gynuella</taxon>
    </lineage>
</organism>
<dbReference type="AlphaFoldDB" id="A0A0C5VNA6"/>
<dbReference type="EMBL" id="CP007142">
    <property type="protein sequence ID" value="AJQ94848.1"/>
    <property type="molecule type" value="Genomic_DNA"/>
</dbReference>
<keyword evidence="2" id="KW-1185">Reference proteome</keyword>
<proteinExistence type="predicted"/>
<sequence length="39" mass="4056">MTVTTLLAGLSKILGIFYSRLTTGKEIIGAIAASMLQTA</sequence>
<dbReference type="Proteomes" id="UP000032266">
    <property type="component" value="Chromosome"/>
</dbReference>
<dbReference type="PATRIC" id="fig|1445510.3.peg.2773"/>
<evidence type="ECO:0000313" key="1">
    <source>
        <dbReference type="EMBL" id="AJQ94848.1"/>
    </source>
</evidence>
<gene>
    <name evidence="1" type="ORF">YC6258_02810</name>
</gene>
<evidence type="ECO:0000313" key="2">
    <source>
        <dbReference type="Proteomes" id="UP000032266"/>
    </source>
</evidence>
<name>A0A0C5VNA6_9GAMM</name>